<evidence type="ECO:0000259" key="2">
    <source>
        <dbReference type="Pfam" id="PF00296"/>
    </source>
</evidence>
<feature type="domain" description="Luciferase-like" evidence="2">
    <location>
        <begin position="1"/>
        <end position="272"/>
    </location>
</feature>
<dbReference type="PANTHER" id="PTHR43244:SF1">
    <property type="entry name" value="5,10-METHYLENETETRAHYDROMETHANOPTERIN REDUCTASE"/>
    <property type="match status" value="1"/>
</dbReference>
<evidence type="ECO:0000313" key="3">
    <source>
        <dbReference type="EMBL" id="ORW23296.1"/>
    </source>
</evidence>
<dbReference type="PANTHER" id="PTHR43244">
    <property type="match status" value="1"/>
</dbReference>
<dbReference type="Proteomes" id="UP000193529">
    <property type="component" value="Unassembled WGS sequence"/>
</dbReference>
<comment type="caution">
    <text evidence="3">The sequence shown here is derived from an EMBL/GenBank/DDBJ whole genome shotgun (WGS) entry which is preliminary data.</text>
</comment>
<accession>A0A1X1ZIY5</accession>
<dbReference type="SUPFAM" id="SSF51679">
    <property type="entry name" value="Bacterial luciferase-like"/>
    <property type="match status" value="1"/>
</dbReference>
<dbReference type="Pfam" id="PF00296">
    <property type="entry name" value="Bac_luciferase"/>
    <property type="match status" value="1"/>
</dbReference>
<reference evidence="3 4" key="1">
    <citation type="submission" date="2016-01" db="EMBL/GenBank/DDBJ databases">
        <title>The new phylogeny of the genus Mycobacterium.</title>
        <authorList>
            <person name="Tarcisio F."/>
            <person name="Conor M."/>
            <person name="Antonella G."/>
            <person name="Elisabetta G."/>
            <person name="Giulia F.S."/>
            <person name="Sara T."/>
            <person name="Anna F."/>
            <person name="Clotilde B."/>
            <person name="Roberto B."/>
            <person name="Veronica D.S."/>
            <person name="Fabio R."/>
            <person name="Monica P."/>
            <person name="Olivier J."/>
            <person name="Enrico T."/>
            <person name="Nicola S."/>
        </authorList>
    </citation>
    <scope>NUCLEOTIDE SEQUENCE [LARGE SCALE GENOMIC DNA]</scope>
    <source>
        <strain evidence="3 4">DSM 44572</strain>
    </source>
</reference>
<proteinExistence type="predicted"/>
<dbReference type="GO" id="GO:0016705">
    <property type="term" value="F:oxidoreductase activity, acting on paired donors, with incorporation or reduction of molecular oxygen"/>
    <property type="evidence" value="ECO:0007669"/>
    <property type="project" value="InterPro"/>
</dbReference>
<organism evidence="3 4">
    <name type="scientific">Mycobacterium palustre</name>
    <dbReference type="NCBI Taxonomy" id="153971"/>
    <lineage>
        <taxon>Bacteria</taxon>
        <taxon>Bacillati</taxon>
        <taxon>Actinomycetota</taxon>
        <taxon>Actinomycetes</taxon>
        <taxon>Mycobacteriales</taxon>
        <taxon>Mycobacteriaceae</taxon>
        <taxon>Mycobacterium</taxon>
        <taxon>Mycobacterium simiae complex</taxon>
    </lineage>
</organism>
<dbReference type="EMBL" id="LQPJ01000109">
    <property type="protein sequence ID" value="ORW23296.1"/>
    <property type="molecule type" value="Genomic_DNA"/>
</dbReference>
<dbReference type="InterPro" id="IPR011251">
    <property type="entry name" value="Luciferase-like_dom"/>
</dbReference>
<evidence type="ECO:0000313" key="4">
    <source>
        <dbReference type="Proteomes" id="UP000193529"/>
    </source>
</evidence>
<name>A0A1X1ZIY5_9MYCO</name>
<dbReference type="InterPro" id="IPR036661">
    <property type="entry name" value="Luciferase-like_sf"/>
</dbReference>
<dbReference type="AlphaFoldDB" id="A0A1X1ZIY5"/>
<keyword evidence="4" id="KW-1185">Reference proteome</keyword>
<dbReference type="Gene3D" id="3.20.20.30">
    <property type="entry name" value="Luciferase-like domain"/>
    <property type="match status" value="1"/>
</dbReference>
<gene>
    <name evidence="3" type="ORF">AWC19_12120</name>
</gene>
<dbReference type="InterPro" id="IPR050564">
    <property type="entry name" value="F420-G6PD/mer"/>
</dbReference>
<evidence type="ECO:0000256" key="1">
    <source>
        <dbReference type="ARBA" id="ARBA00023002"/>
    </source>
</evidence>
<dbReference type="STRING" id="153971.AWC19_12120"/>
<keyword evidence="1" id="KW-0560">Oxidoreductase</keyword>
<sequence>MAGYASAWAPNLGIVLSTDSIRRGPAELAQSMLTLADLTGGRTIVQIGAGEIKQTKPFGWNRAHGINRLEDFYRIFDRLMTTDGPITFEGHHTTLTDAWIGTAKANRPQLWGLGGGPRIIDLATSYGDGFCTMCPFVWSSPAKFAEEREAMRTQLARKGRDPDAFRFGVWATMLLHEDPDVVDRALDNKLTRWLTAVAGRINQSDWDAEGIEPPMPRDWHYAMKMLPLSMSTTEVEEWAGRATREMAEKSYFYGSPAEAVAQFRPFIDAGVDFVGILDMASFVLQPDELPAALGRSIAVSSHLKGLVADDENAPKRVGADV</sequence>
<protein>
    <recommendedName>
        <fullName evidence="2">Luciferase-like domain-containing protein</fullName>
    </recommendedName>
</protein>